<dbReference type="EMBL" id="FAUH01000006">
    <property type="protein sequence ID" value="CUU65725.1"/>
    <property type="molecule type" value="Genomic_DNA"/>
</dbReference>
<proteinExistence type="predicted"/>
<organism evidence="1 2">
    <name type="scientific">Corynebacterium variabile</name>
    <dbReference type="NCBI Taxonomy" id="1727"/>
    <lineage>
        <taxon>Bacteria</taxon>
        <taxon>Bacillati</taxon>
        <taxon>Actinomycetota</taxon>
        <taxon>Actinomycetes</taxon>
        <taxon>Mycobacteriales</taxon>
        <taxon>Corynebacteriaceae</taxon>
        <taxon>Corynebacterium</taxon>
    </lineage>
</organism>
<keyword evidence="2" id="KW-1185">Reference proteome</keyword>
<sequence length="128" mass="14354">MTTRPLPTAQAALPILLPIPTEDVAATLTAYEPATSAEDIRHYCAQMQEQYTSLVVVHGMSEGEAEQTVRALYLEELDAAVAQQEGEEDAEDWMDDITWEDIEDLTVQEIMNRCESSEQFDRICAKLC</sequence>
<name>A0A0X2NJQ2_9CORY</name>
<accession>A0A0X2NJQ2</accession>
<gene>
    <name evidence="1" type="ORF">CVAR292_01057</name>
</gene>
<dbReference type="Proteomes" id="UP000182498">
    <property type="component" value="Unassembled WGS sequence"/>
</dbReference>
<evidence type="ECO:0000313" key="1">
    <source>
        <dbReference type="EMBL" id="CUU65725.1"/>
    </source>
</evidence>
<dbReference type="OrthoDB" id="503443at2"/>
<evidence type="ECO:0000313" key="2">
    <source>
        <dbReference type="Proteomes" id="UP000182498"/>
    </source>
</evidence>
<protein>
    <submittedName>
        <fullName evidence="1">Uncharacterized protein</fullName>
    </submittedName>
</protein>
<dbReference type="AlphaFoldDB" id="A0A0X2NJQ2"/>
<dbReference type="RefSeq" id="WP_073883801.1">
    <property type="nucleotide sequence ID" value="NZ_FAUH01000006.1"/>
</dbReference>
<reference evidence="2" key="1">
    <citation type="submission" date="2015-11" db="EMBL/GenBank/DDBJ databases">
        <authorList>
            <person name="Dugat-Bony E."/>
        </authorList>
    </citation>
    <scope>NUCLEOTIDE SEQUENCE [LARGE SCALE GENOMIC DNA]</scope>
    <source>
        <strain evidence="2">Mu292</strain>
    </source>
</reference>